<evidence type="ECO:0000259" key="2">
    <source>
        <dbReference type="Pfam" id="PF06742"/>
    </source>
</evidence>
<evidence type="ECO:0000256" key="1">
    <source>
        <dbReference type="SAM" id="SignalP"/>
    </source>
</evidence>
<dbReference type="InterPro" id="IPR037049">
    <property type="entry name" value="DUF1214_C_sf"/>
</dbReference>
<dbReference type="PANTHER" id="PTHR36509:SF2">
    <property type="entry name" value="BLL3101 PROTEIN"/>
    <property type="match status" value="1"/>
</dbReference>
<dbReference type="Pfam" id="PF06863">
    <property type="entry name" value="DUF1254"/>
    <property type="match status" value="1"/>
</dbReference>
<keyword evidence="1" id="KW-0732">Signal</keyword>
<dbReference type="SUPFAM" id="SSF160935">
    <property type="entry name" value="VPA0735-like"/>
    <property type="match status" value="1"/>
</dbReference>
<dbReference type="AlphaFoldDB" id="A0A5M8ADF6"/>
<dbReference type="EMBL" id="VWRN01000045">
    <property type="protein sequence ID" value="KAA6120739.1"/>
    <property type="molecule type" value="Genomic_DNA"/>
</dbReference>
<gene>
    <name evidence="4" type="ORF">F1599_16255</name>
</gene>
<dbReference type="Gene3D" id="2.60.40.1610">
    <property type="entry name" value="Domain of unknown function DUF1254"/>
    <property type="match status" value="1"/>
</dbReference>
<dbReference type="RefSeq" id="WP_150083764.1">
    <property type="nucleotide sequence ID" value="NZ_VWRN01000045.1"/>
</dbReference>
<dbReference type="Proteomes" id="UP000324324">
    <property type="component" value="Unassembled WGS sequence"/>
</dbReference>
<dbReference type="InterPro" id="IPR010679">
    <property type="entry name" value="DUF1254"/>
</dbReference>
<dbReference type="Pfam" id="PF06742">
    <property type="entry name" value="DUF1214"/>
    <property type="match status" value="1"/>
</dbReference>
<accession>A0A5M8ADF6</accession>
<dbReference type="PANTHER" id="PTHR36509">
    <property type="entry name" value="BLL3101 PROTEIN"/>
    <property type="match status" value="1"/>
</dbReference>
<evidence type="ECO:0000313" key="5">
    <source>
        <dbReference type="Proteomes" id="UP000324324"/>
    </source>
</evidence>
<feature type="domain" description="DUF1214" evidence="2">
    <location>
        <begin position="356"/>
        <end position="462"/>
    </location>
</feature>
<organism evidence="4 5">
    <name type="scientific">Cupriavidus cauae</name>
    <dbReference type="NCBI Taxonomy" id="2608999"/>
    <lineage>
        <taxon>Bacteria</taxon>
        <taxon>Pseudomonadati</taxon>
        <taxon>Pseudomonadota</taxon>
        <taxon>Betaproteobacteria</taxon>
        <taxon>Burkholderiales</taxon>
        <taxon>Burkholderiaceae</taxon>
        <taxon>Cupriavidus</taxon>
    </lineage>
</organism>
<feature type="chain" id="PRO_5024339791" evidence="1">
    <location>
        <begin position="23"/>
        <end position="481"/>
    </location>
</feature>
<dbReference type="Gene3D" id="2.60.120.600">
    <property type="entry name" value="Domain of unknown function DUF1214, C-terminal domain"/>
    <property type="match status" value="1"/>
</dbReference>
<evidence type="ECO:0000313" key="4">
    <source>
        <dbReference type="EMBL" id="KAA6120739.1"/>
    </source>
</evidence>
<feature type="signal peptide" evidence="1">
    <location>
        <begin position="1"/>
        <end position="22"/>
    </location>
</feature>
<reference evidence="4 5" key="1">
    <citation type="submission" date="2019-09" db="EMBL/GenBank/DDBJ databases">
        <title>Isolation of a novel species in the genus Cupriavidus from patients with sepsis using whole genome sequencing.</title>
        <authorList>
            <person name="Kweon O.J."/>
            <person name="Lee M.-K."/>
        </authorList>
    </citation>
    <scope>NUCLEOTIDE SEQUENCE [LARGE SCALE GENOMIC DNA]</scope>
    <source>
        <strain evidence="4 5">MKL-01</strain>
    </source>
</reference>
<dbReference type="PROSITE" id="PS51257">
    <property type="entry name" value="PROKAR_LIPOPROTEIN"/>
    <property type="match status" value="1"/>
</dbReference>
<comment type="caution">
    <text evidence="4">The sequence shown here is derived from an EMBL/GenBank/DDBJ whole genome shotgun (WGS) entry which is preliminary data.</text>
</comment>
<dbReference type="InterPro" id="IPR010621">
    <property type="entry name" value="DUF1214"/>
</dbReference>
<evidence type="ECO:0000259" key="3">
    <source>
        <dbReference type="Pfam" id="PF06863"/>
    </source>
</evidence>
<dbReference type="Gene3D" id="1.10.3360.10">
    <property type="entry name" value="VPA0735-like domain"/>
    <property type="match status" value="1"/>
</dbReference>
<sequence length="481" mass="51400">MMQWIRLVAGAAGVAALLAGCAAVPPDESPLRAAVQPTRDDARALAVEVYTYAYPLVLTDVTREVMAARASAGAAGRTAVNTFVHQRGAPRPGASDMASPDADTLTSIAWLDLSRGPVVLSVPDTQGRYYTMQLLDGWSNVFSALGKRTTGTQRGNYAIVGPDWTGALPAGVREIRSPTAMAWAALHIQVDGRQDLPAAHRLQNGYRLTPLAAWPNGRRALPAVPTIPPAAVDLETPPVEQVAAMDAQAFFNRFAALLPANPPTTADEGMMRKVRALGIEPGAPYSTTVLEPETARALQDGATRALARIVALARGGEGAASGAWLSRKDAGRYGTDYDRRAATAWLALGSSLGEDTMVFRANADATGQPLHGANRYVIRFDKGALPPAKAFWSLSLYDQAQDVVANPLNRYAIGSRDRLRRNRDGSVEIVVQHARPPRAQAANWLPAPDGPFNLMLRLYWPQPTALDGNWSAPPVRKVGAD</sequence>
<dbReference type="InterPro" id="IPR037050">
    <property type="entry name" value="DUF1254_sf"/>
</dbReference>
<keyword evidence="5" id="KW-1185">Reference proteome</keyword>
<proteinExistence type="predicted"/>
<name>A0A5M8ADF6_9BURK</name>
<feature type="domain" description="DUF1254" evidence="3">
    <location>
        <begin position="80"/>
        <end position="210"/>
    </location>
</feature>
<protein>
    <submittedName>
        <fullName evidence="4">DUF1254 domain-containing protein</fullName>
    </submittedName>
</protein>